<keyword evidence="9" id="KW-0614">Plasmid</keyword>
<dbReference type="SMART" id="SM00091">
    <property type="entry name" value="PAS"/>
    <property type="match status" value="3"/>
</dbReference>
<dbReference type="InterPro" id="IPR000014">
    <property type="entry name" value="PAS"/>
</dbReference>
<comment type="catalytic activity">
    <reaction evidence="1">
        <text>ATP + protein L-histidine = ADP + protein N-phospho-L-histidine.</text>
        <dbReference type="EC" id="2.7.13.3"/>
    </reaction>
</comment>
<dbReference type="SMART" id="SM00086">
    <property type="entry name" value="PAC"/>
    <property type="match status" value="3"/>
</dbReference>
<dbReference type="SUPFAM" id="SSF55785">
    <property type="entry name" value="PYP-like sensor domain (PAS domain)"/>
    <property type="match status" value="3"/>
</dbReference>
<dbReference type="EMBL" id="CP158296">
    <property type="protein sequence ID" value="XBV83522.1"/>
    <property type="molecule type" value="Genomic_DNA"/>
</dbReference>
<dbReference type="CDD" id="cd00082">
    <property type="entry name" value="HisKA"/>
    <property type="match status" value="1"/>
</dbReference>
<dbReference type="InterPro" id="IPR036890">
    <property type="entry name" value="HATPase_C_sf"/>
</dbReference>
<dbReference type="SUPFAM" id="SSF47384">
    <property type="entry name" value="Homodimeric domain of signal transducing histidine kinase"/>
    <property type="match status" value="1"/>
</dbReference>
<dbReference type="InterPro" id="IPR052162">
    <property type="entry name" value="Sensor_kinase/Photoreceptor"/>
</dbReference>
<dbReference type="PROSITE" id="PS50112">
    <property type="entry name" value="PAS"/>
    <property type="match status" value="2"/>
</dbReference>
<keyword evidence="5" id="KW-0418">Kinase</keyword>
<dbReference type="InterPro" id="IPR036097">
    <property type="entry name" value="HisK_dim/P_sf"/>
</dbReference>
<dbReference type="InterPro" id="IPR000700">
    <property type="entry name" value="PAS-assoc_C"/>
</dbReference>
<sequence>MTRSLDRPEAASQPPQLQAVLEQIGGVVWTADPDTGSVTFISPQIEVLLGHTAEYWLRAPSLWEDSLHPGDAGVTLADMEAGIRRGQPFQLDYRMRAQDGRTVWIRDFVTPNVSEGRLVSISGLMLDITWQREAEERAKREEARARSLVDNSSDVFAVVDPEGRYIYVNPAVQAIHGIRPEEVLGRQLFSAIHREDLASCLHDFQRVLASPDLTVTGIYRHVSGNGRWRWLEVTSTNRLRDPNVGGIVCHSRDVTDRKLAEQALEASEGRFRSLVQNASDLITVLDAGGTILYESPSIRAVLGYEPDAMVGHSVLEYLPEESHTEIMEMVAALVAGGLGATVRPTFRFRAASGEWRWLEALSTNLLDDPHVGGLVVNSRDVTEQRLAQQALRASQDRLLSSEKLASLGRLTAGLAHEINTPLAATMNRLHVARELVQEYQRSIGHPEVTPDDHREIAGELWTALDEAGKTTARIGEFIRQMRGHTRDTVSGVAEFDPARLAGDTLAMLAHEARAAQVELHLESVRTALTLRGEPGRFTQVLTNLVINAIHACEERAGVRRVDVRFVSGAEALRMEVQDNGSGIRPEVLPRIFDPLYTTKGVGKGTGLGLSIIHDIVQGHFGGSIEVQTELEVGTTFAVLFRPAARHS</sequence>
<dbReference type="InterPro" id="IPR001610">
    <property type="entry name" value="PAC"/>
</dbReference>
<feature type="domain" description="PAC" evidence="8">
    <location>
        <begin position="89"/>
        <end position="140"/>
    </location>
</feature>
<evidence type="ECO:0000313" key="9">
    <source>
        <dbReference type="EMBL" id="XBV83522.1"/>
    </source>
</evidence>
<dbReference type="InterPro" id="IPR005467">
    <property type="entry name" value="His_kinase_dom"/>
</dbReference>
<dbReference type="SUPFAM" id="SSF55874">
    <property type="entry name" value="ATPase domain of HSP90 chaperone/DNA topoisomerase II/histidine kinase"/>
    <property type="match status" value="1"/>
</dbReference>
<dbReference type="NCBIfam" id="TIGR00229">
    <property type="entry name" value="sensory_box"/>
    <property type="match status" value="3"/>
</dbReference>
<dbReference type="EC" id="2.7.13.3" evidence="2"/>
<evidence type="ECO:0000259" key="7">
    <source>
        <dbReference type="PROSITE" id="PS50112"/>
    </source>
</evidence>
<keyword evidence="4" id="KW-0808">Transferase</keyword>
<evidence type="ECO:0000256" key="2">
    <source>
        <dbReference type="ARBA" id="ARBA00012438"/>
    </source>
</evidence>
<evidence type="ECO:0000259" key="6">
    <source>
        <dbReference type="PROSITE" id="PS50109"/>
    </source>
</evidence>
<evidence type="ECO:0000256" key="5">
    <source>
        <dbReference type="ARBA" id="ARBA00022777"/>
    </source>
</evidence>
<evidence type="ECO:0000256" key="1">
    <source>
        <dbReference type="ARBA" id="ARBA00000085"/>
    </source>
</evidence>
<dbReference type="Gene3D" id="3.30.565.10">
    <property type="entry name" value="Histidine kinase-like ATPase, C-terminal domain"/>
    <property type="match status" value="1"/>
</dbReference>
<dbReference type="Pfam" id="PF08447">
    <property type="entry name" value="PAS_3"/>
    <property type="match status" value="1"/>
</dbReference>
<dbReference type="InterPro" id="IPR003661">
    <property type="entry name" value="HisK_dim/P_dom"/>
</dbReference>
<dbReference type="Gene3D" id="3.30.450.20">
    <property type="entry name" value="PAS domain"/>
    <property type="match status" value="3"/>
</dbReference>
<dbReference type="CDD" id="cd00130">
    <property type="entry name" value="PAS"/>
    <property type="match status" value="3"/>
</dbReference>
<feature type="domain" description="PAS" evidence="7">
    <location>
        <begin position="267"/>
        <end position="337"/>
    </location>
</feature>
<name>A0AAU7U4W8_9DEIO</name>
<dbReference type="InterPro" id="IPR004358">
    <property type="entry name" value="Sig_transdc_His_kin-like_C"/>
</dbReference>
<dbReference type="KEGG" id="dsc:ABOD76_00690"/>
<evidence type="ECO:0000256" key="4">
    <source>
        <dbReference type="ARBA" id="ARBA00022679"/>
    </source>
</evidence>
<reference evidence="9" key="1">
    <citation type="submission" date="2024-06" db="EMBL/GenBank/DDBJ databases">
        <title>Draft Genome Sequence of Deinococcus sonorensis Type Strain KR-87, a Biofilm Producing Representative of the Genus Deinococcus.</title>
        <authorList>
            <person name="Boren L.S."/>
            <person name="Grosso R.A."/>
            <person name="Hugenberg-Cox A.N."/>
            <person name="Hill J.T.E."/>
            <person name="Albert C.M."/>
            <person name="Tuohy J.M."/>
        </authorList>
    </citation>
    <scope>NUCLEOTIDE SEQUENCE</scope>
    <source>
        <strain evidence="9">KR-87</strain>
        <plasmid evidence="9">pDson04</plasmid>
    </source>
</reference>
<dbReference type="InterPro" id="IPR013656">
    <property type="entry name" value="PAS_4"/>
</dbReference>
<keyword evidence="3" id="KW-0597">Phosphoprotein</keyword>
<feature type="domain" description="PAC" evidence="8">
    <location>
        <begin position="215"/>
        <end position="266"/>
    </location>
</feature>
<dbReference type="PROSITE" id="PS50113">
    <property type="entry name" value="PAC"/>
    <property type="match status" value="3"/>
</dbReference>
<evidence type="ECO:0000256" key="3">
    <source>
        <dbReference type="ARBA" id="ARBA00022553"/>
    </source>
</evidence>
<dbReference type="InterPro" id="IPR003594">
    <property type="entry name" value="HATPase_dom"/>
</dbReference>
<dbReference type="Pfam" id="PF02518">
    <property type="entry name" value="HATPase_c"/>
    <property type="match status" value="1"/>
</dbReference>
<feature type="domain" description="PAS" evidence="7">
    <location>
        <begin position="141"/>
        <end position="211"/>
    </location>
</feature>
<evidence type="ECO:0000259" key="8">
    <source>
        <dbReference type="PROSITE" id="PS50113"/>
    </source>
</evidence>
<dbReference type="AlphaFoldDB" id="A0AAU7U4W8"/>
<dbReference type="RefSeq" id="WP_350241067.1">
    <property type="nucleotide sequence ID" value="NZ_CP158296.1"/>
</dbReference>
<gene>
    <name evidence="9" type="ORF">ABOD76_00690</name>
</gene>
<dbReference type="SMART" id="SM00387">
    <property type="entry name" value="HATPase_c"/>
    <property type="match status" value="1"/>
</dbReference>
<dbReference type="PANTHER" id="PTHR43304:SF1">
    <property type="entry name" value="PAC DOMAIN-CONTAINING PROTEIN"/>
    <property type="match status" value="1"/>
</dbReference>
<feature type="domain" description="PAC" evidence="8">
    <location>
        <begin position="342"/>
        <end position="393"/>
    </location>
</feature>
<dbReference type="PROSITE" id="PS50109">
    <property type="entry name" value="HIS_KIN"/>
    <property type="match status" value="1"/>
</dbReference>
<dbReference type="Pfam" id="PF08448">
    <property type="entry name" value="PAS_4"/>
    <property type="match status" value="2"/>
</dbReference>
<organism evidence="9">
    <name type="scientific">Deinococcus sonorensis KR-87</name>
    <dbReference type="NCBI Taxonomy" id="694439"/>
    <lineage>
        <taxon>Bacteria</taxon>
        <taxon>Thermotogati</taxon>
        <taxon>Deinococcota</taxon>
        <taxon>Deinococci</taxon>
        <taxon>Deinococcales</taxon>
        <taxon>Deinococcaceae</taxon>
        <taxon>Deinococcus</taxon>
    </lineage>
</organism>
<dbReference type="PANTHER" id="PTHR43304">
    <property type="entry name" value="PHYTOCHROME-LIKE PROTEIN CPH1"/>
    <property type="match status" value="1"/>
</dbReference>
<protein>
    <recommendedName>
        <fullName evidence="2">histidine kinase</fullName>
        <ecNumber evidence="2">2.7.13.3</ecNumber>
    </recommendedName>
</protein>
<dbReference type="PRINTS" id="PR00344">
    <property type="entry name" value="BCTRLSENSOR"/>
</dbReference>
<dbReference type="InterPro" id="IPR013655">
    <property type="entry name" value="PAS_fold_3"/>
</dbReference>
<proteinExistence type="predicted"/>
<dbReference type="InterPro" id="IPR035965">
    <property type="entry name" value="PAS-like_dom_sf"/>
</dbReference>
<geneLocation type="plasmid" evidence="9">
    <name>pDson04</name>
</geneLocation>
<dbReference type="Gene3D" id="1.10.287.130">
    <property type="match status" value="1"/>
</dbReference>
<feature type="domain" description="Histidine kinase" evidence="6">
    <location>
        <begin position="413"/>
        <end position="644"/>
    </location>
</feature>
<accession>A0AAU7U4W8</accession>
<dbReference type="GO" id="GO:0000155">
    <property type="term" value="F:phosphorelay sensor kinase activity"/>
    <property type="evidence" value="ECO:0007669"/>
    <property type="project" value="InterPro"/>
</dbReference>